<proteinExistence type="predicted"/>
<feature type="coiled-coil region" evidence="1">
    <location>
        <begin position="282"/>
        <end position="309"/>
    </location>
</feature>
<keyword evidence="1" id="KW-0175">Coiled coil</keyword>
<evidence type="ECO:0000256" key="1">
    <source>
        <dbReference type="SAM" id="Coils"/>
    </source>
</evidence>
<reference evidence="2" key="2">
    <citation type="submission" date="2021-03" db="UniProtKB">
        <authorList>
            <consortium name="EnsemblPlants"/>
        </authorList>
    </citation>
    <scope>IDENTIFICATION</scope>
</reference>
<evidence type="ECO:0000313" key="3">
    <source>
        <dbReference type="Proteomes" id="UP000596660"/>
    </source>
</evidence>
<keyword evidence="3" id="KW-1185">Reference proteome</keyword>
<name>A0A803LZM9_CHEQI</name>
<sequence length="311" mass="35407">MLGVYQVSVPSSPIAMPNPTPNTVVLAPRIRVDFVVIGSYSSGISPERIIKSILMHSNGRGFDADVKLSEKNIKVERLPSEYRWRNKDVLMRKAQGSVFFRDLTFMDELKHIIGDSKGQEKLRKVREFLRGRMSTFKMFYAVTRIGVTFKIRAFSPVFEDVEQMMARHFDDKSMPPAIVVKGLGVCAWCKAKTSSLKLAIELRNLDTSVNDADAKYCNVTIQFANYEECHKALEQLCSFSLRRVKENGGFEEADYEVSWKDSVSVSQQEYDLAPVSEDISELKVLKHQMEVMQEQMKKLEAKLNILEAKGD</sequence>
<reference evidence="2" key="1">
    <citation type="journal article" date="2017" name="Nature">
        <title>The genome of Chenopodium quinoa.</title>
        <authorList>
            <person name="Jarvis D.E."/>
            <person name="Ho Y.S."/>
            <person name="Lightfoot D.J."/>
            <person name="Schmoeckel S.M."/>
            <person name="Li B."/>
            <person name="Borm T.J.A."/>
            <person name="Ohyanagi H."/>
            <person name="Mineta K."/>
            <person name="Michell C.T."/>
            <person name="Saber N."/>
            <person name="Kharbatia N.M."/>
            <person name="Rupper R.R."/>
            <person name="Sharp A.R."/>
            <person name="Dally N."/>
            <person name="Boughton B.A."/>
            <person name="Woo Y.H."/>
            <person name="Gao G."/>
            <person name="Schijlen E.G.W.M."/>
            <person name="Guo X."/>
            <person name="Momin A.A."/>
            <person name="Negrao S."/>
            <person name="Al-Babili S."/>
            <person name="Gehring C."/>
            <person name="Roessner U."/>
            <person name="Jung C."/>
            <person name="Murphy K."/>
            <person name="Arold S.T."/>
            <person name="Gojobori T."/>
            <person name="van der Linden C.G."/>
            <person name="van Loo E.N."/>
            <person name="Jellen E.N."/>
            <person name="Maughan P.J."/>
            <person name="Tester M."/>
        </authorList>
    </citation>
    <scope>NUCLEOTIDE SEQUENCE [LARGE SCALE GENOMIC DNA]</scope>
    <source>
        <strain evidence="2">cv. PI 614886</strain>
    </source>
</reference>
<dbReference type="Proteomes" id="UP000596660">
    <property type="component" value="Unplaced"/>
</dbReference>
<organism evidence="2 3">
    <name type="scientific">Chenopodium quinoa</name>
    <name type="common">Quinoa</name>
    <dbReference type="NCBI Taxonomy" id="63459"/>
    <lineage>
        <taxon>Eukaryota</taxon>
        <taxon>Viridiplantae</taxon>
        <taxon>Streptophyta</taxon>
        <taxon>Embryophyta</taxon>
        <taxon>Tracheophyta</taxon>
        <taxon>Spermatophyta</taxon>
        <taxon>Magnoliopsida</taxon>
        <taxon>eudicotyledons</taxon>
        <taxon>Gunneridae</taxon>
        <taxon>Pentapetalae</taxon>
        <taxon>Caryophyllales</taxon>
        <taxon>Chenopodiaceae</taxon>
        <taxon>Chenopodioideae</taxon>
        <taxon>Atripliceae</taxon>
        <taxon>Chenopodium</taxon>
    </lineage>
</organism>
<dbReference type="Gramene" id="AUR62020930-RA">
    <property type="protein sequence ID" value="AUR62020930-RA:cds"/>
    <property type="gene ID" value="AUR62020930"/>
</dbReference>
<dbReference type="AlphaFoldDB" id="A0A803LZM9"/>
<protein>
    <submittedName>
        <fullName evidence="2">Uncharacterized protein</fullName>
    </submittedName>
</protein>
<evidence type="ECO:0000313" key="2">
    <source>
        <dbReference type="EnsemblPlants" id="AUR62020930-RA:cds"/>
    </source>
</evidence>
<dbReference type="EnsemblPlants" id="AUR62020930-RA">
    <property type="protein sequence ID" value="AUR62020930-RA:cds"/>
    <property type="gene ID" value="AUR62020930"/>
</dbReference>
<accession>A0A803LZM9</accession>